<dbReference type="Pfam" id="PF01261">
    <property type="entry name" value="AP_endonuc_2"/>
    <property type="match status" value="1"/>
</dbReference>
<dbReference type="PANTHER" id="PTHR12110">
    <property type="entry name" value="HYDROXYPYRUVATE ISOMERASE"/>
    <property type="match status" value="1"/>
</dbReference>
<organism evidence="2 3">
    <name type="scientific">Rhizobium etli bv. mimosae str. IE4771</name>
    <dbReference type="NCBI Taxonomy" id="1432050"/>
    <lineage>
        <taxon>Bacteria</taxon>
        <taxon>Pseudomonadati</taxon>
        <taxon>Pseudomonadota</taxon>
        <taxon>Alphaproteobacteria</taxon>
        <taxon>Hyphomicrobiales</taxon>
        <taxon>Rhizobiaceae</taxon>
        <taxon>Rhizobium/Agrobacterium group</taxon>
        <taxon>Rhizobium</taxon>
    </lineage>
</organism>
<evidence type="ECO:0000259" key="1">
    <source>
        <dbReference type="Pfam" id="PF01261"/>
    </source>
</evidence>
<dbReference type="Proteomes" id="UP000027180">
    <property type="component" value="Chromosome"/>
</dbReference>
<proteinExistence type="predicted"/>
<reference evidence="2 3" key="1">
    <citation type="submission" date="2013-12" db="EMBL/GenBank/DDBJ databases">
        <title>Complete genome sequence of Rhizobium etli bv. mimosae IE4771.</title>
        <authorList>
            <person name="Bustos P."/>
            <person name="Santamaria R.I."/>
            <person name="Lozano L."/>
            <person name="Ormeno-Orrillo E."/>
            <person name="Rogel M.A."/>
            <person name="Romero D."/>
            <person name="Cevallos M.A."/>
            <person name="Martinez-Romero E."/>
            <person name="Gonzalez V."/>
        </authorList>
    </citation>
    <scope>NUCLEOTIDE SEQUENCE [LARGE SCALE GENOMIC DNA]</scope>
    <source>
        <strain evidence="2 3">IE4771</strain>
    </source>
</reference>
<dbReference type="SUPFAM" id="SSF51658">
    <property type="entry name" value="Xylose isomerase-like"/>
    <property type="match status" value="1"/>
</dbReference>
<dbReference type="HOGENOM" id="CLU_035063_4_0_5"/>
<dbReference type="EMBL" id="CP006986">
    <property type="protein sequence ID" value="AIC27439.1"/>
    <property type="molecule type" value="Genomic_DNA"/>
</dbReference>
<evidence type="ECO:0000313" key="2">
    <source>
        <dbReference type="EMBL" id="AIC27439.1"/>
    </source>
</evidence>
<dbReference type="GO" id="GO:0016853">
    <property type="term" value="F:isomerase activity"/>
    <property type="evidence" value="ECO:0007669"/>
    <property type="project" value="UniProtKB-KW"/>
</dbReference>
<name>A0A060I125_RHIET</name>
<dbReference type="InterPro" id="IPR036237">
    <property type="entry name" value="Xyl_isomerase-like_sf"/>
</dbReference>
<dbReference type="Gene3D" id="3.20.20.150">
    <property type="entry name" value="Divalent-metal-dependent TIM barrel enzymes"/>
    <property type="match status" value="1"/>
</dbReference>
<dbReference type="AlphaFoldDB" id="A0A060I125"/>
<gene>
    <name evidence="2" type="ORF">IE4771_CH02332</name>
</gene>
<keyword evidence="2" id="KW-0413">Isomerase</keyword>
<dbReference type="KEGG" id="rei:IE4771_CH02332"/>
<dbReference type="InterPro" id="IPR013022">
    <property type="entry name" value="Xyl_isomerase-like_TIM-brl"/>
</dbReference>
<sequence>MSLSFSFSLSHLTLLQIAPHLIVGIASRSGYDFVGLRLLPSGVGGIAYPLMSDKAMMRDTRARLADTGIRVFDIESVSLNPTTAADDYLPLFQAGADLGARTVIASGFDPDPQRTADNFAAVCESAAGFGLLIHLEFIPWSSVRTPSDARTLVESSRQPNARVLLDVLHLDRSGGTVQELSGLSGAMDYFHVCDAPKLDHGGDEDMIHTARFARLLPGDGDIDLQPVIEAAPTDSVIGIEVPSTELMHRLGAEELARRGLLATKNLIAAHVRSP</sequence>
<evidence type="ECO:0000313" key="3">
    <source>
        <dbReference type="Proteomes" id="UP000027180"/>
    </source>
</evidence>
<feature type="domain" description="Xylose isomerase-like TIM barrel" evidence="1">
    <location>
        <begin position="25"/>
        <end position="261"/>
    </location>
</feature>
<protein>
    <submittedName>
        <fullName evidence="2">Xylose isomerase domain-containing protein</fullName>
    </submittedName>
</protein>
<accession>A0A060I125</accession>
<dbReference type="InterPro" id="IPR050312">
    <property type="entry name" value="IolE/XylAMocC-like"/>
</dbReference>
<dbReference type="PANTHER" id="PTHR12110:SF48">
    <property type="entry name" value="BLL3656 PROTEIN"/>
    <property type="match status" value="1"/>
</dbReference>